<dbReference type="EMBL" id="MCIB01000006">
    <property type="protein sequence ID" value="RKD33409.1"/>
    <property type="molecule type" value="Genomic_DNA"/>
</dbReference>
<dbReference type="SUPFAM" id="SSF101307">
    <property type="entry name" value="YutG-like"/>
    <property type="match status" value="1"/>
</dbReference>
<sequence>MNNLVNKLLNDRGVSLSKIYSLISILKNDEEEKNKAKYKELVSNVLSIKVIQDFIHLGVILDIYAENNLLPDPLQQLIGDKNTYFDLDKVLAISILYEFTPEAIIYYSYLQKEKIDMIRKMLSKNKVNTFLDDIVCVIAATASIDIY</sequence>
<proteinExistence type="predicted"/>
<dbReference type="Gene3D" id="1.10.3760.10">
    <property type="entry name" value="PgpA-like"/>
    <property type="match status" value="1"/>
</dbReference>
<gene>
    <name evidence="1" type="ORF">BET03_09125</name>
</gene>
<dbReference type="RefSeq" id="WP_120167732.1">
    <property type="nucleotide sequence ID" value="NZ_MCIB01000006.1"/>
</dbReference>
<dbReference type="AlphaFoldDB" id="A0A419T7K1"/>
<name>A0A419T7K1_9FIRM</name>
<dbReference type="GO" id="GO:0006629">
    <property type="term" value="P:lipid metabolic process"/>
    <property type="evidence" value="ECO:0007669"/>
    <property type="project" value="InterPro"/>
</dbReference>
<evidence type="ECO:0000313" key="2">
    <source>
        <dbReference type="Proteomes" id="UP000284177"/>
    </source>
</evidence>
<dbReference type="OrthoDB" id="1952843at2"/>
<protein>
    <recommendedName>
        <fullName evidence="3">Phosphatidylglycerophosphatase A</fullName>
    </recommendedName>
</protein>
<evidence type="ECO:0000313" key="1">
    <source>
        <dbReference type="EMBL" id="RKD33409.1"/>
    </source>
</evidence>
<evidence type="ECO:0008006" key="3">
    <source>
        <dbReference type="Google" id="ProtNLM"/>
    </source>
</evidence>
<organism evidence="1 2">
    <name type="scientific">Thermohalobacter berrensis</name>
    <dbReference type="NCBI Taxonomy" id="99594"/>
    <lineage>
        <taxon>Bacteria</taxon>
        <taxon>Bacillati</taxon>
        <taxon>Bacillota</taxon>
        <taxon>Tissierellia</taxon>
        <taxon>Tissierellales</taxon>
        <taxon>Thermohalobacteraceae</taxon>
        <taxon>Thermohalobacter</taxon>
    </lineage>
</organism>
<dbReference type="InterPro" id="IPR036681">
    <property type="entry name" value="PgpA-like_sf"/>
</dbReference>
<keyword evidence="2" id="KW-1185">Reference proteome</keyword>
<accession>A0A419T7K1</accession>
<comment type="caution">
    <text evidence="1">The sequence shown here is derived from an EMBL/GenBank/DDBJ whole genome shotgun (WGS) entry which is preliminary data.</text>
</comment>
<dbReference type="Proteomes" id="UP000284177">
    <property type="component" value="Unassembled WGS sequence"/>
</dbReference>
<reference evidence="1 2" key="1">
    <citation type="submission" date="2016-08" db="EMBL/GenBank/DDBJ databases">
        <title>Novel Firmicutes and Novel Genomes.</title>
        <authorList>
            <person name="Poppleton D.I."/>
            <person name="Gribaldo S."/>
        </authorList>
    </citation>
    <scope>NUCLEOTIDE SEQUENCE [LARGE SCALE GENOMIC DNA]</scope>
    <source>
        <strain evidence="1 2">CTT3</strain>
    </source>
</reference>
<dbReference type="GO" id="GO:0008962">
    <property type="term" value="F:phosphatidylglycerophosphatase activity"/>
    <property type="evidence" value="ECO:0007669"/>
    <property type="project" value="InterPro"/>
</dbReference>